<dbReference type="GO" id="GO:0022857">
    <property type="term" value="F:transmembrane transporter activity"/>
    <property type="evidence" value="ECO:0007669"/>
    <property type="project" value="InterPro"/>
</dbReference>
<dbReference type="InterPro" id="IPR030184">
    <property type="entry name" value="WAT1-related"/>
</dbReference>
<evidence type="ECO:0000313" key="9">
    <source>
        <dbReference type="Proteomes" id="UP001370490"/>
    </source>
</evidence>
<evidence type="ECO:0000259" key="7">
    <source>
        <dbReference type="Pfam" id="PF00892"/>
    </source>
</evidence>
<dbReference type="PANTHER" id="PTHR31218">
    <property type="entry name" value="WAT1-RELATED PROTEIN"/>
    <property type="match status" value="1"/>
</dbReference>
<dbReference type="Pfam" id="PF00892">
    <property type="entry name" value="EamA"/>
    <property type="match status" value="1"/>
</dbReference>
<sequence length="343" mass="37470">MASSLPSFLHGLKPFVLMVIARIIYAGSNILIKMSVNQGMNMRILLAYRYIFATGCIAPIAFFLERASLAENLVMESLSNTSATLCTAVTNLVPAITFLLAIIFRLERLEIKKWTGQAKILGTILGTGGAMLLTFYKGPEIGHGLTHFNSFKLNEKIQSYKNHDNQVLGALFAVGFCISAAVWLIIQTKMSKRYPCEYSSTALMCASAAVQSVVYALCRERDWSAWKLHFNIGLFTAIYMGVLASGLMVAVIAWCVRVKGPLYVSNFSPLTLIFVGVAELIFLNEKLYLGSILGAIVIVIGLYFVLWGKAKCLKAQSNATPSTLSAGSQELKTSFDAPSLTDV</sequence>
<keyword evidence="5 6" id="KW-0472">Membrane</keyword>
<dbReference type="InterPro" id="IPR000620">
    <property type="entry name" value="EamA_dom"/>
</dbReference>
<evidence type="ECO:0000256" key="1">
    <source>
        <dbReference type="ARBA" id="ARBA00004141"/>
    </source>
</evidence>
<dbReference type="GO" id="GO:0016020">
    <property type="term" value="C:membrane"/>
    <property type="evidence" value="ECO:0007669"/>
    <property type="project" value="UniProtKB-SubCell"/>
</dbReference>
<keyword evidence="4 6" id="KW-1133">Transmembrane helix</keyword>
<gene>
    <name evidence="8" type="ORF">RJ641_010411</name>
</gene>
<evidence type="ECO:0000256" key="6">
    <source>
        <dbReference type="RuleBase" id="RU363077"/>
    </source>
</evidence>
<feature type="transmembrane region" description="Helical" evidence="6">
    <location>
        <begin position="198"/>
        <end position="217"/>
    </location>
</feature>
<comment type="similarity">
    <text evidence="2 6">Belongs to the drug/metabolite transporter (DMT) superfamily. Plant drug/metabolite exporter (P-DME) (TC 2.A.7.4) family.</text>
</comment>
<feature type="transmembrane region" description="Helical" evidence="6">
    <location>
        <begin position="12"/>
        <end position="32"/>
    </location>
</feature>
<dbReference type="EMBL" id="JBAMMX010000017">
    <property type="protein sequence ID" value="KAK6924211.1"/>
    <property type="molecule type" value="Genomic_DNA"/>
</dbReference>
<accession>A0AAN8Z497</accession>
<dbReference type="SUPFAM" id="SSF103481">
    <property type="entry name" value="Multidrug resistance efflux transporter EmrE"/>
    <property type="match status" value="2"/>
</dbReference>
<feature type="transmembrane region" description="Helical" evidence="6">
    <location>
        <begin position="44"/>
        <end position="62"/>
    </location>
</feature>
<reference evidence="8 9" key="1">
    <citation type="submission" date="2023-12" db="EMBL/GenBank/DDBJ databases">
        <title>A high-quality genome assembly for Dillenia turbinata (Dilleniales).</title>
        <authorList>
            <person name="Chanderbali A."/>
        </authorList>
    </citation>
    <scope>NUCLEOTIDE SEQUENCE [LARGE SCALE GENOMIC DNA]</scope>
    <source>
        <strain evidence="8">LSX21</strain>
        <tissue evidence="8">Leaf</tissue>
    </source>
</reference>
<dbReference type="InterPro" id="IPR037185">
    <property type="entry name" value="EmrE-like"/>
</dbReference>
<evidence type="ECO:0000256" key="3">
    <source>
        <dbReference type="ARBA" id="ARBA00022692"/>
    </source>
</evidence>
<evidence type="ECO:0000256" key="5">
    <source>
        <dbReference type="ARBA" id="ARBA00023136"/>
    </source>
</evidence>
<evidence type="ECO:0000313" key="8">
    <source>
        <dbReference type="EMBL" id="KAK6924211.1"/>
    </source>
</evidence>
<protein>
    <recommendedName>
        <fullName evidence="6">WAT1-related protein</fullName>
    </recommendedName>
</protein>
<evidence type="ECO:0000256" key="2">
    <source>
        <dbReference type="ARBA" id="ARBA00007635"/>
    </source>
</evidence>
<comment type="caution">
    <text evidence="8">The sequence shown here is derived from an EMBL/GenBank/DDBJ whole genome shotgun (WGS) entry which is preliminary data.</text>
</comment>
<comment type="subcellular location">
    <subcellularLocation>
        <location evidence="1 6">Membrane</location>
        <topology evidence="1 6">Multi-pass membrane protein</topology>
    </subcellularLocation>
</comment>
<feature type="transmembrane region" description="Helical" evidence="6">
    <location>
        <begin position="237"/>
        <end position="256"/>
    </location>
</feature>
<feature type="domain" description="EamA" evidence="7">
    <location>
        <begin position="168"/>
        <end position="306"/>
    </location>
</feature>
<organism evidence="8 9">
    <name type="scientific">Dillenia turbinata</name>
    <dbReference type="NCBI Taxonomy" id="194707"/>
    <lineage>
        <taxon>Eukaryota</taxon>
        <taxon>Viridiplantae</taxon>
        <taxon>Streptophyta</taxon>
        <taxon>Embryophyta</taxon>
        <taxon>Tracheophyta</taxon>
        <taxon>Spermatophyta</taxon>
        <taxon>Magnoliopsida</taxon>
        <taxon>eudicotyledons</taxon>
        <taxon>Gunneridae</taxon>
        <taxon>Pentapetalae</taxon>
        <taxon>Dilleniales</taxon>
        <taxon>Dilleniaceae</taxon>
        <taxon>Dillenia</taxon>
    </lineage>
</organism>
<keyword evidence="9" id="KW-1185">Reference proteome</keyword>
<name>A0AAN8Z497_9MAGN</name>
<dbReference type="AlphaFoldDB" id="A0AAN8Z497"/>
<proteinExistence type="inferred from homology"/>
<feature type="transmembrane region" description="Helical" evidence="6">
    <location>
        <begin position="167"/>
        <end position="186"/>
    </location>
</feature>
<dbReference type="Proteomes" id="UP001370490">
    <property type="component" value="Unassembled WGS sequence"/>
</dbReference>
<evidence type="ECO:0000256" key="4">
    <source>
        <dbReference type="ARBA" id="ARBA00022989"/>
    </source>
</evidence>
<keyword evidence="3 6" id="KW-0812">Transmembrane</keyword>
<feature type="transmembrane region" description="Helical" evidence="6">
    <location>
        <begin position="263"/>
        <end position="282"/>
    </location>
</feature>
<feature type="non-terminal residue" evidence="8">
    <location>
        <position position="343"/>
    </location>
</feature>
<feature type="transmembrane region" description="Helical" evidence="6">
    <location>
        <begin position="118"/>
        <end position="136"/>
    </location>
</feature>
<feature type="transmembrane region" description="Helical" evidence="6">
    <location>
        <begin position="82"/>
        <end position="106"/>
    </location>
</feature>
<feature type="transmembrane region" description="Helical" evidence="6">
    <location>
        <begin position="288"/>
        <end position="307"/>
    </location>
</feature>